<organism evidence="2 3">
    <name type="scientific">Polyporus arcularius HHB13444</name>
    <dbReference type="NCBI Taxonomy" id="1314778"/>
    <lineage>
        <taxon>Eukaryota</taxon>
        <taxon>Fungi</taxon>
        <taxon>Dikarya</taxon>
        <taxon>Basidiomycota</taxon>
        <taxon>Agaricomycotina</taxon>
        <taxon>Agaricomycetes</taxon>
        <taxon>Polyporales</taxon>
        <taxon>Polyporaceae</taxon>
        <taxon>Polyporus</taxon>
    </lineage>
</organism>
<accession>A0A5C3PC62</accession>
<feature type="compositionally biased region" description="Low complexity" evidence="1">
    <location>
        <begin position="208"/>
        <end position="217"/>
    </location>
</feature>
<evidence type="ECO:0008006" key="4">
    <source>
        <dbReference type="Google" id="ProtNLM"/>
    </source>
</evidence>
<feature type="non-terminal residue" evidence="2">
    <location>
        <position position="323"/>
    </location>
</feature>
<name>A0A5C3PC62_9APHY</name>
<sequence>MASAGQQRSRTLQDRHLVDNLNELVTKLSIPLPFALETPWDLTPGLLLGILESILQQRLPIDPVVRASRDFANKVQAMKIFLGVFENDILGGEDVGLSDIDPRRLATGEEDEVEFVGELLCWLGRRRGILAGSSREDDLPPILPARVHRHAASPSTHSTITSGAHSNLSMMPSMLADTDTTIESVTSEPLAPLAHPELSELPTLPNLASSAGSSSRRSQPRCIHEVEDPSFVIDEVLELDASAETSVCHCASADEGDDLPPTPTTPVPVRYNGWIHKADENAELRHSADGTGARRIITPHNAPTEYTLALLNERARLLDELAR</sequence>
<dbReference type="EMBL" id="ML211158">
    <property type="protein sequence ID" value="TFK87324.1"/>
    <property type="molecule type" value="Genomic_DNA"/>
</dbReference>
<proteinExistence type="predicted"/>
<reference evidence="2 3" key="1">
    <citation type="journal article" date="2019" name="Nat. Ecol. Evol.">
        <title>Megaphylogeny resolves global patterns of mushroom evolution.</title>
        <authorList>
            <person name="Varga T."/>
            <person name="Krizsan K."/>
            <person name="Foldi C."/>
            <person name="Dima B."/>
            <person name="Sanchez-Garcia M."/>
            <person name="Sanchez-Ramirez S."/>
            <person name="Szollosi G.J."/>
            <person name="Szarkandi J.G."/>
            <person name="Papp V."/>
            <person name="Albert L."/>
            <person name="Andreopoulos W."/>
            <person name="Angelini C."/>
            <person name="Antonin V."/>
            <person name="Barry K.W."/>
            <person name="Bougher N.L."/>
            <person name="Buchanan P."/>
            <person name="Buyck B."/>
            <person name="Bense V."/>
            <person name="Catcheside P."/>
            <person name="Chovatia M."/>
            <person name="Cooper J."/>
            <person name="Damon W."/>
            <person name="Desjardin D."/>
            <person name="Finy P."/>
            <person name="Geml J."/>
            <person name="Haridas S."/>
            <person name="Hughes K."/>
            <person name="Justo A."/>
            <person name="Karasinski D."/>
            <person name="Kautmanova I."/>
            <person name="Kiss B."/>
            <person name="Kocsube S."/>
            <person name="Kotiranta H."/>
            <person name="LaButti K.M."/>
            <person name="Lechner B.E."/>
            <person name="Liimatainen K."/>
            <person name="Lipzen A."/>
            <person name="Lukacs Z."/>
            <person name="Mihaltcheva S."/>
            <person name="Morgado L.N."/>
            <person name="Niskanen T."/>
            <person name="Noordeloos M.E."/>
            <person name="Ohm R.A."/>
            <person name="Ortiz-Santana B."/>
            <person name="Ovrebo C."/>
            <person name="Racz N."/>
            <person name="Riley R."/>
            <person name="Savchenko A."/>
            <person name="Shiryaev A."/>
            <person name="Soop K."/>
            <person name="Spirin V."/>
            <person name="Szebenyi C."/>
            <person name="Tomsovsky M."/>
            <person name="Tulloss R.E."/>
            <person name="Uehling J."/>
            <person name="Grigoriev I.V."/>
            <person name="Vagvolgyi C."/>
            <person name="Papp T."/>
            <person name="Martin F.M."/>
            <person name="Miettinen O."/>
            <person name="Hibbett D.S."/>
            <person name="Nagy L.G."/>
        </authorList>
    </citation>
    <scope>NUCLEOTIDE SEQUENCE [LARGE SCALE GENOMIC DNA]</scope>
    <source>
        <strain evidence="2 3">HHB13444</strain>
    </source>
</reference>
<evidence type="ECO:0000256" key="1">
    <source>
        <dbReference type="SAM" id="MobiDB-lite"/>
    </source>
</evidence>
<feature type="region of interest" description="Disordered" evidence="1">
    <location>
        <begin position="197"/>
        <end position="222"/>
    </location>
</feature>
<gene>
    <name evidence="2" type="ORF">K466DRAFT_522644</name>
</gene>
<evidence type="ECO:0000313" key="3">
    <source>
        <dbReference type="Proteomes" id="UP000308197"/>
    </source>
</evidence>
<dbReference type="InParanoid" id="A0A5C3PC62"/>
<dbReference type="AlphaFoldDB" id="A0A5C3PC62"/>
<protein>
    <recommendedName>
        <fullName evidence="4">DUF5745 domain-containing protein</fullName>
    </recommendedName>
</protein>
<evidence type="ECO:0000313" key="2">
    <source>
        <dbReference type="EMBL" id="TFK87324.1"/>
    </source>
</evidence>
<dbReference type="Proteomes" id="UP000308197">
    <property type="component" value="Unassembled WGS sequence"/>
</dbReference>
<keyword evidence="3" id="KW-1185">Reference proteome</keyword>